<dbReference type="eggNOG" id="COG2054">
    <property type="taxonomic scope" value="Bacteria"/>
</dbReference>
<sequence length="215" mass="22370">MTIIVKIGGSLTRGTAPRRLLARLAGEPGLVVVPGGGALADQVRAVQPQWNLSDGAAHRMALLAMEQMAHAMADLEPRLLPARTLAELTQAAARGAALWFPATMTLGHAGITESWDVTSDSLALWLAIELKANRLVLVKAPGAPLPPSSGDRVAEIAAWSAAGVVDAAFATMAVRFTGDILAVPADDGDRLDAALLTRAGATEWNEEAKEGSRPS</sequence>
<protein>
    <submittedName>
        <fullName evidence="2">Amino acid kinase family protein</fullName>
    </submittedName>
</protein>
<dbReference type="AlphaFoldDB" id="A7IMT1"/>
<dbReference type="KEGG" id="xau:Xaut_4102"/>
<dbReference type="EMBL" id="CP000781">
    <property type="protein sequence ID" value="ABS69324.1"/>
    <property type="molecule type" value="Genomic_DNA"/>
</dbReference>
<evidence type="ECO:0000259" key="1">
    <source>
        <dbReference type="Pfam" id="PF00696"/>
    </source>
</evidence>
<keyword evidence="3" id="KW-1185">Reference proteome</keyword>
<dbReference type="GO" id="GO:0016301">
    <property type="term" value="F:kinase activity"/>
    <property type="evidence" value="ECO:0007669"/>
    <property type="project" value="UniProtKB-KW"/>
</dbReference>
<feature type="domain" description="Aspartate/glutamate/uridylate kinase" evidence="1">
    <location>
        <begin position="1"/>
        <end position="139"/>
    </location>
</feature>
<dbReference type="HOGENOM" id="CLU_089197_1_0_5"/>
<dbReference type="CDD" id="cd04240">
    <property type="entry name" value="AAK_UC"/>
    <property type="match status" value="1"/>
</dbReference>
<organism evidence="2 3">
    <name type="scientific">Xanthobacter autotrophicus (strain ATCC BAA-1158 / Py2)</name>
    <dbReference type="NCBI Taxonomy" id="78245"/>
    <lineage>
        <taxon>Bacteria</taxon>
        <taxon>Pseudomonadati</taxon>
        <taxon>Pseudomonadota</taxon>
        <taxon>Alphaproteobacteria</taxon>
        <taxon>Hyphomicrobiales</taxon>
        <taxon>Xanthobacteraceae</taxon>
        <taxon>Xanthobacter</taxon>
    </lineage>
</organism>
<proteinExistence type="predicted"/>
<dbReference type="Proteomes" id="UP000002417">
    <property type="component" value="Chromosome"/>
</dbReference>
<dbReference type="STRING" id="78245.Xaut_4102"/>
<name>A7IMT1_XANP2</name>
<keyword evidence="2" id="KW-0418">Kinase</keyword>
<dbReference type="Pfam" id="PF00696">
    <property type="entry name" value="AA_kinase"/>
    <property type="match status" value="1"/>
</dbReference>
<gene>
    <name evidence="2" type="ordered locus">Xaut_4102</name>
</gene>
<dbReference type="InterPro" id="IPR001048">
    <property type="entry name" value="Asp/Glu/Uridylate_kinase"/>
</dbReference>
<accession>A7IMT1</accession>
<reference evidence="2 3" key="1">
    <citation type="submission" date="2007-07" db="EMBL/GenBank/DDBJ databases">
        <title>Complete sequence of chromosome of Xanthobacter autotrophicus Py2.</title>
        <authorList>
            <consortium name="US DOE Joint Genome Institute"/>
            <person name="Copeland A."/>
            <person name="Lucas S."/>
            <person name="Lapidus A."/>
            <person name="Barry K."/>
            <person name="Glavina del Rio T."/>
            <person name="Hammon N."/>
            <person name="Israni S."/>
            <person name="Dalin E."/>
            <person name="Tice H."/>
            <person name="Pitluck S."/>
            <person name="Sims D."/>
            <person name="Brettin T."/>
            <person name="Bruce D."/>
            <person name="Detter J.C."/>
            <person name="Han C."/>
            <person name="Tapia R."/>
            <person name="Brainard J."/>
            <person name="Schmutz J."/>
            <person name="Larimer F."/>
            <person name="Land M."/>
            <person name="Hauser L."/>
            <person name="Kyrpides N."/>
            <person name="Kim E."/>
            <person name="Ensigns S.A."/>
            <person name="Richardson P."/>
        </authorList>
    </citation>
    <scope>NUCLEOTIDE SEQUENCE [LARGE SCALE GENOMIC DNA]</scope>
    <source>
        <strain evidence="3">ATCC BAA-1158 / Py2</strain>
    </source>
</reference>
<evidence type="ECO:0000313" key="2">
    <source>
        <dbReference type="EMBL" id="ABS69324.1"/>
    </source>
</evidence>
<dbReference type="Gene3D" id="3.40.1160.10">
    <property type="entry name" value="Acetylglutamate kinase-like"/>
    <property type="match status" value="1"/>
</dbReference>
<dbReference type="InterPro" id="IPR011375">
    <property type="entry name" value="MfnE"/>
</dbReference>
<dbReference type="SUPFAM" id="SSF53633">
    <property type="entry name" value="Carbamate kinase-like"/>
    <property type="match status" value="1"/>
</dbReference>
<dbReference type="InterPro" id="IPR036393">
    <property type="entry name" value="AceGlu_kinase-like_sf"/>
</dbReference>
<keyword evidence="2" id="KW-0808">Transferase</keyword>
<evidence type="ECO:0000313" key="3">
    <source>
        <dbReference type="Proteomes" id="UP000002417"/>
    </source>
</evidence>